<feature type="domain" description="Serine aminopeptidase S33" evidence="2">
    <location>
        <begin position="53"/>
        <end position="163"/>
    </location>
</feature>
<dbReference type="AlphaFoldDB" id="A0A545T3I0"/>
<dbReference type="GO" id="GO:0052689">
    <property type="term" value="F:carboxylic ester hydrolase activity"/>
    <property type="evidence" value="ECO:0007669"/>
    <property type="project" value="TreeGrafter"/>
</dbReference>
<dbReference type="InterPro" id="IPR022742">
    <property type="entry name" value="Hydrolase_4"/>
</dbReference>
<dbReference type="PANTHER" id="PTHR43265:SF1">
    <property type="entry name" value="ESTERASE ESTD"/>
    <property type="match status" value="1"/>
</dbReference>
<name>A0A545T3I0_9GAMM</name>
<dbReference type="SUPFAM" id="SSF53474">
    <property type="entry name" value="alpha/beta-Hydrolases"/>
    <property type="match status" value="2"/>
</dbReference>
<dbReference type="OrthoDB" id="249225at2"/>
<reference evidence="3 4" key="1">
    <citation type="submission" date="2019-06" db="EMBL/GenBank/DDBJ databases">
        <title>Whole genome sequence for Cellvibrionaceae sp. R142.</title>
        <authorList>
            <person name="Wang G."/>
        </authorList>
    </citation>
    <scope>NUCLEOTIDE SEQUENCE [LARGE SCALE GENOMIC DNA]</scope>
    <source>
        <strain evidence="3 4">R142</strain>
    </source>
</reference>
<evidence type="ECO:0000259" key="2">
    <source>
        <dbReference type="Pfam" id="PF12146"/>
    </source>
</evidence>
<proteinExistence type="predicted"/>
<dbReference type="Pfam" id="PF12146">
    <property type="entry name" value="Hydrolase_4"/>
    <property type="match status" value="1"/>
</dbReference>
<dbReference type="InterPro" id="IPR053145">
    <property type="entry name" value="AB_hydrolase_Est10"/>
</dbReference>
<organism evidence="3 4">
    <name type="scientific">Exilibacterium tricleocarpae</name>
    <dbReference type="NCBI Taxonomy" id="2591008"/>
    <lineage>
        <taxon>Bacteria</taxon>
        <taxon>Pseudomonadati</taxon>
        <taxon>Pseudomonadota</taxon>
        <taxon>Gammaproteobacteria</taxon>
        <taxon>Cellvibrionales</taxon>
        <taxon>Cellvibrionaceae</taxon>
        <taxon>Exilibacterium</taxon>
    </lineage>
</organism>
<evidence type="ECO:0000256" key="1">
    <source>
        <dbReference type="SAM" id="SignalP"/>
    </source>
</evidence>
<keyword evidence="1" id="KW-0732">Signal</keyword>
<feature type="signal peptide" evidence="1">
    <location>
        <begin position="1"/>
        <end position="27"/>
    </location>
</feature>
<evidence type="ECO:0000313" key="3">
    <source>
        <dbReference type="EMBL" id="TQV71766.1"/>
    </source>
</evidence>
<gene>
    <name evidence="3" type="ORF">FKG94_19150</name>
</gene>
<protein>
    <recommendedName>
        <fullName evidence="2">Serine aminopeptidase S33 domain-containing protein</fullName>
    </recommendedName>
</protein>
<dbReference type="Proteomes" id="UP000319732">
    <property type="component" value="Unassembled WGS sequence"/>
</dbReference>
<dbReference type="EMBL" id="VHSG01000020">
    <property type="protein sequence ID" value="TQV71766.1"/>
    <property type="molecule type" value="Genomic_DNA"/>
</dbReference>
<feature type="chain" id="PRO_5021932650" description="Serine aminopeptidase S33 domain-containing protein" evidence="1">
    <location>
        <begin position="28"/>
        <end position="612"/>
    </location>
</feature>
<dbReference type="PANTHER" id="PTHR43265">
    <property type="entry name" value="ESTERASE ESTD"/>
    <property type="match status" value="1"/>
</dbReference>
<sequence>MSVKRTAFWSQTAAGPLFTWLHLPAHAAAPTCGGKLGIVICNPVGHEYTHAHRSLRHLADALAAAGYPTLRFDYLGTGDSDDHMLAPRRIEVWLENIQAQVDWLKSNTAVTAVALVGLRLGATLAALSAGRQTVDYLVLWNPCVKGKRYVREMTSLAKMAAAALSYEQNFIETAGFLLSTETLERLKSIDLTNDVPTGNEKVLIVNPDHVSTDDSYANCLRQQNIAVDVVQGPGYLDMLAEPQDTKVPHAAIGAIVDWLARQGPAGDRADTPSTTRLTLGDRHSFRARAPATQRLQAPRAVRESLVIAGQQRQMFGILTQPERQSAAPCGPLVVLSNSGSVHHVGPNRLYVELSRALAEAGLDCFRYDLSNLGDSCCETSVEENHPYPAGAVANLATVLEHLQTELGYREFILAGLCSGSHLSFHAGLSLPDHPIVESVLINPLTFYWEEGMSLEIPSAYQVNKDAKYYEYAVKSLGNWVRLLKGKVDIAYIVKFTLKLFAQRVREGGKNMLERLAILPPSQLGRDLLRFKQAGRNISFIFSRSDPGHKILVSEAKLIARKMANRDDLSLYFIDDADHTFSKREKRDQLTDRLIRHLRHYAFQHPQPAKQQL</sequence>
<comment type="caution">
    <text evidence="3">The sequence shown here is derived from an EMBL/GenBank/DDBJ whole genome shotgun (WGS) entry which is preliminary data.</text>
</comment>
<dbReference type="RefSeq" id="WP_142928542.1">
    <property type="nucleotide sequence ID" value="NZ_ML660099.1"/>
</dbReference>
<dbReference type="InterPro" id="IPR029058">
    <property type="entry name" value="AB_hydrolase_fold"/>
</dbReference>
<keyword evidence="4" id="KW-1185">Reference proteome</keyword>
<dbReference type="Gene3D" id="3.40.50.1820">
    <property type="entry name" value="alpha/beta hydrolase"/>
    <property type="match status" value="2"/>
</dbReference>
<accession>A0A545T3I0</accession>
<evidence type="ECO:0000313" key="4">
    <source>
        <dbReference type="Proteomes" id="UP000319732"/>
    </source>
</evidence>